<gene>
    <name evidence="1" type="ORF">LEP1GSC199_1650</name>
</gene>
<reference evidence="1 2" key="1">
    <citation type="submission" date="2013-03" db="EMBL/GenBank/DDBJ databases">
        <authorList>
            <person name="Harkins D.M."/>
            <person name="Durkin A.S."/>
            <person name="Brinkac L.M."/>
            <person name="Haft D.H."/>
            <person name="Selengut J.D."/>
            <person name="Sanka R."/>
            <person name="DePew J."/>
            <person name="Purushe J."/>
            <person name="Galloway R.L."/>
            <person name="Vinetz J.M."/>
            <person name="Sutton G.G."/>
            <person name="Nierman W.C."/>
            <person name="Fouts D.E."/>
        </authorList>
    </citation>
    <scope>NUCLEOTIDE SEQUENCE [LARGE SCALE GENOMIC DNA]</scope>
    <source>
        <strain evidence="1 2">Waz Holland</strain>
    </source>
</reference>
<proteinExistence type="predicted"/>
<dbReference type="Proteomes" id="UP000012227">
    <property type="component" value="Unassembled WGS sequence"/>
</dbReference>
<dbReference type="EMBL" id="AOGY02000065">
    <property type="protein sequence ID" value="EMY68786.1"/>
    <property type="molecule type" value="Genomic_DNA"/>
</dbReference>
<evidence type="ECO:0000313" key="1">
    <source>
        <dbReference type="EMBL" id="EMY68786.1"/>
    </source>
</evidence>
<protein>
    <submittedName>
        <fullName evidence="1">ISDvu4, transposase</fullName>
    </submittedName>
</protein>
<name>N1WA85_9LEPT</name>
<comment type="caution">
    <text evidence="1">The sequence shown here is derived from an EMBL/GenBank/DDBJ whole genome shotgun (WGS) entry which is preliminary data.</text>
</comment>
<sequence>MCDEHFRVAGRTNFYETADQIEKDFQLYLKLYNNKKSHQGKNINGRTPDQFFLDGFLELEKEEDQ</sequence>
<dbReference type="AlphaFoldDB" id="N1WA85"/>
<evidence type="ECO:0000313" key="2">
    <source>
        <dbReference type="Proteomes" id="UP000012227"/>
    </source>
</evidence>
<organism evidence="1 2">
    <name type="scientific">Leptospira vanthielii serovar Holland str. Waz Holland = ATCC 700522</name>
    <dbReference type="NCBI Taxonomy" id="1218591"/>
    <lineage>
        <taxon>Bacteria</taxon>
        <taxon>Pseudomonadati</taxon>
        <taxon>Spirochaetota</taxon>
        <taxon>Spirochaetia</taxon>
        <taxon>Leptospirales</taxon>
        <taxon>Leptospiraceae</taxon>
        <taxon>Leptospira</taxon>
    </lineage>
</organism>
<accession>N1WA85</accession>